<proteinExistence type="predicted"/>
<feature type="transmembrane region" description="Helical" evidence="2">
    <location>
        <begin position="47"/>
        <end position="69"/>
    </location>
</feature>
<feature type="domain" description="CAAX prenyl protease 2/Lysostaphin resistance protein A-like" evidence="3">
    <location>
        <begin position="129"/>
        <end position="243"/>
    </location>
</feature>
<feature type="transmembrane region" description="Helical" evidence="2">
    <location>
        <begin position="210"/>
        <end position="228"/>
    </location>
</feature>
<protein>
    <recommendedName>
        <fullName evidence="3">CAAX prenyl protease 2/Lysostaphin resistance protein A-like domain-containing protein</fullName>
    </recommendedName>
</protein>
<feature type="transmembrane region" description="Helical" evidence="2">
    <location>
        <begin position="90"/>
        <end position="112"/>
    </location>
</feature>
<evidence type="ECO:0000259" key="3">
    <source>
        <dbReference type="Pfam" id="PF02517"/>
    </source>
</evidence>
<feature type="transmembrane region" description="Helical" evidence="2">
    <location>
        <begin position="271"/>
        <end position="289"/>
    </location>
</feature>
<dbReference type="InterPro" id="IPR003675">
    <property type="entry name" value="Rce1/LyrA-like_dom"/>
</dbReference>
<evidence type="ECO:0000256" key="2">
    <source>
        <dbReference type="SAM" id="Phobius"/>
    </source>
</evidence>
<reference evidence="4 5" key="1">
    <citation type="journal article" date="2019" name="Int. J. Syst. Evol. Microbiol.">
        <title>The Global Catalogue of Microorganisms (GCM) 10K type strain sequencing project: providing services to taxonomists for standard genome sequencing and annotation.</title>
        <authorList>
            <consortium name="The Broad Institute Genomics Platform"/>
            <consortium name="The Broad Institute Genome Sequencing Center for Infectious Disease"/>
            <person name="Wu L."/>
            <person name="Ma J."/>
        </authorList>
    </citation>
    <scope>NUCLEOTIDE SEQUENCE [LARGE SCALE GENOMIC DNA]</scope>
    <source>
        <strain evidence="4 5">JCM 16373</strain>
    </source>
</reference>
<accession>A0ABN3PZ45</accession>
<dbReference type="EMBL" id="BAAARJ010000006">
    <property type="protein sequence ID" value="GAA2608830.1"/>
    <property type="molecule type" value="Genomic_DNA"/>
</dbReference>
<dbReference type="RefSeq" id="WP_344564815.1">
    <property type="nucleotide sequence ID" value="NZ_BAAARJ010000006.1"/>
</dbReference>
<keyword evidence="2" id="KW-0472">Membrane</keyword>
<sequence length="322" mass="32370">MTEFHSGPGRALGRAAAGALTMATALGVGTGAGPALARGLGLDASSTGGRLVAAGIVAVLAVLLVLYVLRRSGLSPVRVGFGGAGASVRALLTGVGVTGGAAVLVFGLGTAAGMLRWTRPDLGTLAWFLVTDTVTALLLEALPEETTLRGYAWSSLRASFGGRTAALGTTALFLLVPGASTIVSAGAAWAVGEGGHPIGLVPEGQQPADYLILLTVFGLTLVAARTALSHAPLWTAIGTHLTFLTVNRLALEGERRGAGWSATGLSPEVPLLVPVHLLLAMAAFLALGWRARRTWRAAQAGSAPVGAESDGPVVPSAPLTRG</sequence>
<feature type="transmembrane region" description="Helical" evidence="2">
    <location>
        <begin position="233"/>
        <end position="251"/>
    </location>
</feature>
<evidence type="ECO:0000313" key="4">
    <source>
        <dbReference type="EMBL" id="GAA2608830.1"/>
    </source>
</evidence>
<organism evidence="4 5">
    <name type="scientific">Streptomyces axinellae</name>
    <dbReference type="NCBI Taxonomy" id="552788"/>
    <lineage>
        <taxon>Bacteria</taxon>
        <taxon>Bacillati</taxon>
        <taxon>Actinomycetota</taxon>
        <taxon>Actinomycetes</taxon>
        <taxon>Kitasatosporales</taxon>
        <taxon>Streptomycetaceae</taxon>
        <taxon>Streptomyces</taxon>
    </lineage>
</organism>
<dbReference type="Pfam" id="PF02517">
    <property type="entry name" value="Rce1-like"/>
    <property type="match status" value="1"/>
</dbReference>
<name>A0ABN3PZ45_9ACTN</name>
<feature type="region of interest" description="Disordered" evidence="1">
    <location>
        <begin position="301"/>
        <end position="322"/>
    </location>
</feature>
<keyword evidence="5" id="KW-1185">Reference proteome</keyword>
<dbReference type="Proteomes" id="UP001501447">
    <property type="component" value="Unassembled WGS sequence"/>
</dbReference>
<evidence type="ECO:0000313" key="5">
    <source>
        <dbReference type="Proteomes" id="UP001501447"/>
    </source>
</evidence>
<evidence type="ECO:0000256" key="1">
    <source>
        <dbReference type="SAM" id="MobiDB-lite"/>
    </source>
</evidence>
<keyword evidence="2" id="KW-0812">Transmembrane</keyword>
<comment type="caution">
    <text evidence="4">The sequence shown here is derived from an EMBL/GenBank/DDBJ whole genome shotgun (WGS) entry which is preliminary data.</text>
</comment>
<gene>
    <name evidence="4" type="ORF">GCM10009863_22810</name>
</gene>
<keyword evidence="2" id="KW-1133">Transmembrane helix</keyword>
<feature type="transmembrane region" description="Helical" evidence="2">
    <location>
        <begin position="164"/>
        <end position="190"/>
    </location>
</feature>